<feature type="region of interest" description="Disordered" evidence="1">
    <location>
        <begin position="1"/>
        <end position="86"/>
    </location>
</feature>
<keyword evidence="3" id="KW-1185">Reference proteome</keyword>
<evidence type="ECO:0000313" key="2">
    <source>
        <dbReference type="EMBL" id="OXU30138.1"/>
    </source>
</evidence>
<evidence type="ECO:0000313" key="3">
    <source>
        <dbReference type="Proteomes" id="UP000215335"/>
    </source>
</evidence>
<feature type="compositionally biased region" description="Polar residues" evidence="1">
    <location>
        <begin position="28"/>
        <end position="52"/>
    </location>
</feature>
<protein>
    <submittedName>
        <fullName evidence="2">Uncharacterized protein</fullName>
    </submittedName>
</protein>
<dbReference type="Proteomes" id="UP000215335">
    <property type="component" value="Unassembled WGS sequence"/>
</dbReference>
<reference evidence="2 3" key="1">
    <citation type="journal article" date="2017" name="Curr. Biol.">
        <title>The Evolution of Venom by Co-option of Single-Copy Genes.</title>
        <authorList>
            <person name="Martinson E.O."/>
            <person name="Mrinalini"/>
            <person name="Kelkar Y.D."/>
            <person name="Chang C.H."/>
            <person name="Werren J.H."/>
        </authorList>
    </citation>
    <scope>NUCLEOTIDE SEQUENCE [LARGE SCALE GENOMIC DNA]</scope>
    <source>
        <strain evidence="2 3">Alberta</strain>
        <tissue evidence="2">Whole body</tissue>
    </source>
</reference>
<sequence length="86" mass="8982">MSYYLEASTSKNLNSDPAGASAAGDSSQNLTEIEASGSSGEHSGNPEPSQGGQVDMGVDLQQPPRRSRERSIRSLIDRGPSSMTPS</sequence>
<accession>A0A232FI60</accession>
<organism evidence="2 3">
    <name type="scientific">Trichomalopsis sarcophagae</name>
    <dbReference type="NCBI Taxonomy" id="543379"/>
    <lineage>
        <taxon>Eukaryota</taxon>
        <taxon>Metazoa</taxon>
        <taxon>Ecdysozoa</taxon>
        <taxon>Arthropoda</taxon>
        <taxon>Hexapoda</taxon>
        <taxon>Insecta</taxon>
        <taxon>Pterygota</taxon>
        <taxon>Neoptera</taxon>
        <taxon>Endopterygota</taxon>
        <taxon>Hymenoptera</taxon>
        <taxon>Apocrita</taxon>
        <taxon>Proctotrupomorpha</taxon>
        <taxon>Chalcidoidea</taxon>
        <taxon>Pteromalidae</taxon>
        <taxon>Pteromalinae</taxon>
        <taxon>Trichomalopsis</taxon>
    </lineage>
</organism>
<comment type="caution">
    <text evidence="2">The sequence shown here is derived from an EMBL/GenBank/DDBJ whole genome shotgun (WGS) entry which is preliminary data.</text>
</comment>
<feature type="compositionally biased region" description="Low complexity" evidence="1">
    <location>
        <begin position="15"/>
        <end position="27"/>
    </location>
</feature>
<dbReference type="AlphaFoldDB" id="A0A232FI60"/>
<proteinExistence type="predicted"/>
<evidence type="ECO:0000256" key="1">
    <source>
        <dbReference type="SAM" id="MobiDB-lite"/>
    </source>
</evidence>
<dbReference type="EMBL" id="NNAY01000190">
    <property type="protein sequence ID" value="OXU30138.1"/>
    <property type="molecule type" value="Genomic_DNA"/>
</dbReference>
<gene>
    <name evidence="2" type="ORF">TSAR_016137</name>
</gene>
<name>A0A232FI60_9HYME</name>